<feature type="transmembrane region" description="Helical" evidence="1">
    <location>
        <begin position="6"/>
        <end position="28"/>
    </location>
</feature>
<sequence>MYLQIWTQDGMLACLALIALYVMLVIATWKNCMNAEKKTWLQKTAMAIFCGASGYMVVGLANDSSVCVAPLFWILMGLGFAVNHMIKRSKAKEEEQ</sequence>
<accession>K1U5F0</accession>
<comment type="caution">
    <text evidence="2">The sequence shown here is derived from an EMBL/GenBank/DDBJ whole genome shotgun (WGS) entry which is preliminary data.</text>
</comment>
<feature type="transmembrane region" description="Helical" evidence="1">
    <location>
        <begin position="68"/>
        <end position="86"/>
    </location>
</feature>
<name>K1U5F0_9ZZZZ</name>
<protein>
    <submittedName>
        <fullName evidence="2">Uncharacterized protein</fullName>
    </submittedName>
</protein>
<keyword evidence="1" id="KW-0812">Transmembrane</keyword>
<evidence type="ECO:0000256" key="1">
    <source>
        <dbReference type="SAM" id="Phobius"/>
    </source>
</evidence>
<organism evidence="2">
    <name type="scientific">human gut metagenome</name>
    <dbReference type="NCBI Taxonomy" id="408170"/>
    <lineage>
        <taxon>unclassified sequences</taxon>
        <taxon>metagenomes</taxon>
        <taxon>organismal metagenomes</taxon>
    </lineage>
</organism>
<proteinExistence type="predicted"/>
<dbReference type="AlphaFoldDB" id="K1U5F0"/>
<reference evidence="2" key="1">
    <citation type="journal article" date="2013" name="Environ. Microbiol.">
        <title>Microbiota from the distal guts of lean and obese adolescents exhibit partial functional redundancy besides clear differences in community structure.</title>
        <authorList>
            <person name="Ferrer M."/>
            <person name="Ruiz A."/>
            <person name="Lanza F."/>
            <person name="Haange S.B."/>
            <person name="Oberbach A."/>
            <person name="Till H."/>
            <person name="Bargiela R."/>
            <person name="Campoy C."/>
            <person name="Segura M.T."/>
            <person name="Richter M."/>
            <person name="von Bergen M."/>
            <person name="Seifert J."/>
            <person name="Suarez A."/>
        </authorList>
    </citation>
    <scope>NUCLEOTIDE SEQUENCE</scope>
</reference>
<feature type="transmembrane region" description="Helical" evidence="1">
    <location>
        <begin position="40"/>
        <end position="62"/>
    </location>
</feature>
<keyword evidence="1" id="KW-1133">Transmembrane helix</keyword>
<dbReference type="EMBL" id="AJWY01000944">
    <property type="protein sequence ID" value="EKC80467.1"/>
    <property type="molecule type" value="Genomic_DNA"/>
</dbReference>
<evidence type="ECO:0000313" key="2">
    <source>
        <dbReference type="EMBL" id="EKC80467.1"/>
    </source>
</evidence>
<gene>
    <name evidence="2" type="ORF">LEA_01352</name>
</gene>
<keyword evidence="1" id="KW-0472">Membrane</keyword>